<evidence type="ECO:0000313" key="2">
    <source>
        <dbReference type="Proteomes" id="UP000030854"/>
    </source>
</evidence>
<dbReference type="Proteomes" id="UP000030854">
    <property type="component" value="Unassembled WGS sequence"/>
</dbReference>
<protein>
    <submittedName>
        <fullName evidence="1">Uncharacterized protein</fullName>
    </submittedName>
</protein>
<accession>A0A0B1P7B7</accession>
<keyword evidence="2" id="KW-1185">Reference proteome</keyword>
<name>A0A0B1P7B7_UNCNE</name>
<sequence>MASTTPLFKTCSRCRKNLSPSCFLRNEECNLYYKTCIECRSKKNLRRQNLRRQQSVPPLQLENEENISANEDTFNLNNEGPHNNLISNDLISGYENDVSIPNIISVPQIENVTSNNSNLVHCKGCKKNCAPDLFTNLTRGKTFKQCGNCRQRKNSRRHPESLLAQPNENRLYSTILPVNAQTNITLNEVSETTTILCRKCKRNCVPESFANATSNLPHATCFNCRTRDHARRFPTVFQPIQNQSQYDYIEDVGDANDEDVNQLAANIGMFEIVEEEEFNGPVPEEAPLGDDPIFMLSQLQSREFRNHDEIQRRLQADEEENMINNPDEVVQVEDDIIVSEIDPNIDPFLEELPPAEIYNDDLLENVVLNDPFVEENSHAQNNVVQSQSRFQIDPFLESNPPPQAEVLITIDNNQQPAEIGEVIEARK</sequence>
<dbReference type="AlphaFoldDB" id="A0A0B1P7B7"/>
<reference evidence="1 2" key="1">
    <citation type="journal article" date="2014" name="BMC Genomics">
        <title>Adaptive genomic structural variation in the grape powdery mildew pathogen, Erysiphe necator.</title>
        <authorList>
            <person name="Jones L."/>
            <person name="Riaz S."/>
            <person name="Morales-Cruz A."/>
            <person name="Amrine K.C."/>
            <person name="McGuire B."/>
            <person name="Gubler W.D."/>
            <person name="Walker M.A."/>
            <person name="Cantu D."/>
        </authorList>
    </citation>
    <scope>NUCLEOTIDE SEQUENCE [LARGE SCALE GENOMIC DNA]</scope>
    <source>
        <strain evidence="2">c</strain>
    </source>
</reference>
<proteinExistence type="predicted"/>
<organism evidence="1 2">
    <name type="scientific">Uncinula necator</name>
    <name type="common">Grape powdery mildew</name>
    <dbReference type="NCBI Taxonomy" id="52586"/>
    <lineage>
        <taxon>Eukaryota</taxon>
        <taxon>Fungi</taxon>
        <taxon>Dikarya</taxon>
        <taxon>Ascomycota</taxon>
        <taxon>Pezizomycotina</taxon>
        <taxon>Leotiomycetes</taxon>
        <taxon>Erysiphales</taxon>
        <taxon>Erysiphaceae</taxon>
        <taxon>Erysiphe</taxon>
    </lineage>
</organism>
<evidence type="ECO:0000313" key="1">
    <source>
        <dbReference type="EMBL" id="KHJ33230.1"/>
    </source>
</evidence>
<dbReference type="EMBL" id="JNVN01001555">
    <property type="protein sequence ID" value="KHJ33230.1"/>
    <property type="molecule type" value="Genomic_DNA"/>
</dbReference>
<comment type="caution">
    <text evidence="1">The sequence shown here is derived from an EMBL/GenBank/DDBJ whole genome shotgun (WGS) entry which is preliminary data.</text>
</comment>
<dbReference type="HOGENOM" id="CLU_041473_0_0_1"/>
<gene>
    <name evidence="1" type="ORF">EV44_g3331</name>
</gene>